<keyword evidence="11 13" id="KW-0501">Molybdenum cofactor biosynthesis</keyword>
<dbReference type="InterPro" id="IPR005111">
    <property type="entry name" value="MoeA_C_domain_IV"/>
</dbReference>
<keyword evidence="10 13" id="KW-0460">Magnesium</keyword>
<dbReference type="CDD" id="cd00887">
    <property type="entry name" value="MoeA"/>
    <property type="match status" value="1"/>
</dbReference>
<comment type="catalytic activity">
    <reaction evidence="12">
        <text>adenylyl-molybdopterin + molybdate = Mo-molybdopterin + AMP + H(+)</text>
        <dbReference type="Rhea" id="RHEA:35047"/>
        <dbReference type="ChEBI" id="CHEBI:15378"/>
        <dbReference type="ChEBI" id="CHEBI:36264"/>
        <dbReference type="ChEBI" id="CHEBI:62727"/>
        <dbReference type="ChEBI" id="CHEBI:71302"/>
        <dbReference type="ChEBI" id="CHEBI:456215"/>
        <dbReference type="EC" id="2.10.1.1"/>
    </reaction>
</comment>
<dbReference type="SUPFAM" id="SSF63867">
    <property type="entry name" value="MoeA C-terminal domain-like"/>
    <property type="match status" value="1"/>
</dbReference>
<dbReference type="OrthoDB" id="9804758at2"/>
<evidence type="ECO:0000256" key="4">
    <source>
        <dbReference type="ARBA" id="ARBA00010763"/>
    </source>
</evidence>
<keyword evidence="8 13" id="KW-0808">Transferase</keyword>
<dbReference type="PROSITE" id="PS01079">
    <property type="entry name" value="MOCF_BIOSYNTHESIS_2"/>
    <property type="match status" value="1"/>
</dbReference>
<dbReference type="UniPathway" id="UPA00344"/>
<keyword evidence="16" id="KW-1185">Reference proteome</keyword>
<dbReference type="AlphaFoldDB" id="A0A0B7IWB6"/>
<dbReference type="InterPro" id="IPR036688">
    <property type="entry name" value="MoeA_C_domain_IV_sf"/>
</dbReference>
<dbReference type="Pfam" id="PF00994">
    <property type="entry name" value="MoCF_biosynth"/>
    <property type="match status" value="1"/>
</dbReference>
<keyword evidence="9 13" id="KW-0479">Metal-binding</keyword>
<dbReference type="SUPFAM" id="SSF63882">
    <property type="entry name" value="MoeA N-terminal region -like"/>
    <property type="match status" value="1"/>
</dbReference>
<gene>
    <name evidence="15" type="primary">moeA</name>
    <name evidence="15" type="ORF">BN1209_1561</name>
</gene>
<dbReference type="Proteomes" id="UP000056322">
    <property type="component" value="Chromosome 1"/>
</dbReference>
<dbReference type="InterPro" id="IPR005110">
    <property type="entry name" value="MoeA_linker/N"/>
</dbReference>
<accession>A0A0B7IWB6</accession>
<comment type="function">
    <text evidence="2 13">Catalyzes the insertion of molybdate into adenylated molybdopterin with the concomitant release of AMP.</text>
</comment>
<evidence type="ECO:0000313" key="15">
    <source>
        <dbReference type="EMBL" id="CEN56597.1"/>
    </source>
</evidence>
<evidence type="ECO:0000256" key="10">
    <source>
        <dbReference type="ARBA" id="ARBA00022842"/>
    </source>
</evidence>
<evidence type="ECO:0000256" key="2">
    <source>
        <dbReference type="ARBA" id="ARBA00002901"/>
    </source>
</evidence>
<dbReference type="PANTHER" id="PTHR10192">
    <property type="entry name" value="MOLYBDOPTERIN BIOSYNTHESIS PROTEIN"/>
    <property type="match status" value="1"/>
</dbReference>
<dbReference type="NCBIfam" id="NF045515">
    <property type="entry name" value="Glp_gephyrin"/>
    <property type="match status" value="1"/>
</dbReference>
<dbReference type="FunFam" id="3.40.980.10:FF:000004">
    <property type="entry name" value="Molybdopterin molybdenumtransferase"/>
    <property type="match status" value="1"/>
</dbReference>
<evidence type="ECO:0000259" key="14">
    <source>
        <dbReference type="SMART" id="SM00852"/>
    </source>
</evidence>
<protein>
    <recommendedName>
        <fullName evidence="6 13">Molybdopterin molybdenumtransferase</fullName>
        <ecNumber evidence="5 13">2.10.1.1</ecNumber>
    </recommendedName>
</protein>
<dbReference type="SUPFAM" id="SSF53218">
    <property type="entry name" value="Molybdenum cofactor biosynthesis proteins"/>
    <property type="match status" value="1"/>
</dbReference>
<dbReference type="STRING" id="1581680.BN1209_1561"/>
<dbReference type="Gene3D" id="3.90.105.10">
    <property type="entry name" value="Molybdopterin biosynthesis moea protein, domain 2"/>
    <property type="match status" value="1"/>
</dbReference>
<organism evidence="15 16">
    <name type="scientific">Candidatus Methylopumilus turicensis</name>
    <dbReference type="NCBI Taxonomy" id="1581680"/>
    <lineage>
        <taxon>Bacteria</taxon>
        <taxon>Pseudomonadati</taxon>
        <taxon>Pseudomonadota</taxon>
        <taxon>Betaproteobacteria</taxon>
        <taxon>Nitrosomonadales</taxon>
        <taxon>Methylophilaceae</taxon>
        <taxon>Candidatus Methylopumilus</taxon>
    </lineage>
</organism>
<evidence type="ECO:0000256" key="7">
    <source>
        <dbReference type="ARBA" id="ARBA00022505"/>
    </source>
</evidence>
<dbReference type="EMBL" id="LN794158">
    <property type="protein sequence ID" value="CEN56597.1"/>
    <property type="molecule type" value="Genomic_DNA"/>
</dbReference>
<evidence type="ECO:0000256" key="9">
    <source>
        <dbReference type="ARBA" id="ARBA00022723"/>
    </source>
</evidence>
<dbReference type="InterPro" id="IPR038987">
    <property type="entry name" value="MoeA-like"/>
</dbReference>
<dbReference type="GO" id="GO:0046872">
    <property type="term" value="F:metal ion binding"/>
    <property type="evidence" value="ECO:0007669"/>
    <property type="project" value="UniProtKB-UniRule"/>
</dbReference>
<dbReference type="Gene3D" id="3.40.980.10">
    <property type="entry name" value="MoaB/Mog-like domain"/>
    <property type="match status" value="1"/>
</dbReference>
<comment type="cofactor">
    <cofactor evidence="1 13">
        <name>Mg(2+)</name>
        <dbReference type="ChEBI" id="CHEBI:18420"/>
    </cofactor>
</comment>
<evidence type="ECO:0000256" key="1">
    <source>
        <dbReference type="ARBA" id="ARBA00001946"/>
    </source>
</evidence>
<keyword evidence="7 13" id="KW-0500">Molybdenum</keyword>
<dbReference type="Pfam" id="PF03453">
    <property type="entry name" value="MoeA_N"/>
    <property type="match status" value="1"/>
</dbReference>
<comment type="pathway">
    <text evidence="3 13">Cofactor biosynthesis; molybdopterin biosynthesis.</text>
</comment>
<evidence type="ECO:0000256" key="12">
    <source>
        <dbReference type="ARBA" id="ARBA00047317"/>
    </source>
</evidence>
<dbReference type="RefSeq" id="WP_045751662.1">
    <property type="nucleotide sequence ID" value="NZ_LN794158.1"/>
</dbReference>
<dbReference type="InterPro" id="IPR036135">
    <property type="entry name" value="MoeA_linker/N_sf"/>
</dbReference>
<dbReference type="FunFam" id="2.40.340.10:FF:000003">
    <property type="entry name" value="Molybdopterin molybdenumtransferase"/>
    <property type="match status" value="1"/>
</dbReference>
<dbReference type="Gene3D" id="2.170.190.11">
    <property type="entry name" value="Molybdopterin biosynthesis moea protein, domain 3"/>
    <property type="match status" value="1"/>
</dbReference>
<name>A0A0B7IWB6_9PROT</name>
<dbReference type="EC" id="2.10.1.1" evidence="5 13"/>
<dbReference type="NCBIfam" id="TIGR00177">
    <property type="entry name" value="molyb_syn"/>
    <property type="match status" value="1"/>
</dbReference>
<evidence type="ECO:0000256" key="3">
    <source>
        <dbReference type="ARBA" id="ARBA00005046"/>
    </source>
</evidence>
<dbReference type="SMART" id="SM00852">
    <property type="entry name" value="MoCF_biosynth"/>
    <property type="match status" value="1"/>
</dbReference>
<dbReference type="Gene3D" id="2.40.340.10">
    <property type="entry name" value="MoeA, C-terminal, domain IV"/>
    <property type="match status" value="1"/>
</dbReference>
<dbReference type="InterPro" id="IPR001453">
    <property type="entry name" value="MoaB/Mog_dom"/>
</dbReference>
<dbReference type="InterPro" id="IPR008284">
    <property type="entry name" value="MoCF_biosynth_CS"/>
</dbReference>
<dbReference type="InterPro" id="IPR036425">
    <property type="entry name" value="MoaB/Mog-like_dom_sf"/>
</dbReference>
<dbReference type="GO" id="GO:0061599">
    <property type="term" value="F:molybdopterin molybdotransferase activity"/>
    <property type="evidence" value="ECO:0007669"/>
    <property type="project" value="UniProtKB-UniRule"/>
</dbReference>
<sequence length="426" mass="45970">MTTKKTLNELANTTSVCDDYDPNSMPVAQAREYIKAFLSPVQETERVHLHAALGRVLAEEIHATHNVPNHDNSAMDGYAFNADDLAQGTTRLKITGAAFAGNALTGKFETGACVRIMTGAAIPAGADTVIAQERVEIHGEFVQLNDAPKRGANVRYAGEDLKAGQVVLNVGHQISPADLGLIASLGIGEVTVYRKLRVSFFSTGDELVSIGSTLKTGQIFDSNRYTLFGMLTRLGLEIQDLGAIPDDPVLLEKTLLKAAENSDVILTSGGVSVGEADYMKQLLQKLGQVLFWKIAMKPGRPLAFGKIGNAHYFGLPGNPVAVMVTFYQFVRQAMLMLMGQSNPASIPMLNVVCTSEIRKLKGRTEFQRGMLFVDEDGHWQVKTTGNQSSGVLSSMSQANCFIVLEDEVGNVEAGTLVKVQLFDGVM</sequence>
<evidence type="ECO:0000256" key="6">
    <source>
        <dbReference type="ARBA" id="ARBA00021108"/>
    </source>
</evidence>
<dbReference type="Pfam" id="PF03454">
    <property type="entry name" value="MoeA_C"/>
    <property type="match status" value="1"/>
</dbReference>
<evidence type="ECO:0000313" key="16">
    <source>
        <dbReference type="Proteomes" id="UP000056322"/>
    </source>
</evidence>
<proteinExistence type="inferred from homology"/>
<feature type="domain" description="MoaB/Mog" evidence="14">
    <location>
        <begin position="199"/>
        <end position="336"/>
    </location>
</feature>
<dbReference type="HOGENOM" id="CLU_010186_7_0_4"/>
<dbReference type="PANTHER" id="PTHR10192:SF5">
    <property type="entry name" value="GEPHYRIN"/>
    <property type="match status" value="1"/>
</dbReference>
<evidence type="ECO:0000256" key="11">
    <source>
        <dbReference type="ARBA" id="ARBA00023150"/>
    </source>
</evidence>
<evidence type="ECO:0000256" key="8">
    <source>
        <dbReference type="ARBA" id="ARBA00022679"/>
    </source>
</evidence>
<evidence type="ECO:0000256" key="5">
    <source>
        <dbReference type="ARBA" id="ARBA00013269"/>
    </source>
</evidence>
<reference evidence="16" key="1">
    <citation type="submission" date="2014-12" db="EMBL/GenBank/DDBJ databases">
        <authorList>
            <person name="Salcher M.M."/>
        </authorList>
    </citation>
    <scope>NUCLEOTIDE SEQUENCE [LARGE SCALE GENOMIC DNA]</scope>
    <source>
        <strain evidence="16">MMS-10A-171</strain>
    </source>
</reference>
<evidence type="ECO:0000256" key="13">
    <source>
        <dbReference type="RuleBase" id="RU365090"/>
    </source>
</evidence>
<dbReference type="GO" id="GO:0005829">
    <property type="term" value="C:cytosol"/>
    <property type="evidence" value="ECO:0007669"/>
    <property type="project" value="TreeGrafter"/>
</dbReference>
<dbReference type="GO" id="GO:0006777">
    <property type="term" value="P:Mo-molybdopterin cofactor biosynthetic process"/>
    <property type="evidence" value="ECO:0007669"/>
    <property type="project" value="UniProtKB-UniRule"/>
</dbReference>
<comment type="similarity">
    <text evidence="4 13">Belongs to the MoeA family.</text>
</comment>
<dbReference type="KEGG" id="mbac:BN1209_1561"/>